<dbReference type="PANTHER" id="PTHR31220:SF1">
    <property type="entry name" value="GH21176P"/>
    <property type="match status" value="1"/>
</dbReference>
<keyword evidence="4" id="KW-0963">Cytoplasm</keyword>
<dbReference type="GO" id="GO:0005886">
    <property type="term" value="C:plasma membrane"/>
    <property type="evidence" value="ECO:0007669"/>
    <property type="project" value="UniProtKB-SubCell"/>
</dbReference>
<dbReference type="Pfam" id="PF09790">
    <property type="entry name" value="Hyccin"/>
    <property type="match status" value="2"/>
</dbReference>
<organism evidence="7 8">
    <name type="scientific">Acropora cervicornis</name>
    <name type="common">Staghorn coral</name>
    <dbReference type="NCBI Taxonomy" id="6130"/>
    <lineage>
        <taxon>Eukaryota</taxon>
        <taxon>Metazoa</taxon>
        <taxon>Cnidaria</taxon>
        <taxon>Anthozoa</taxon>
        <taxon>Hexacorallia</taxon>
        <taxon>Scleractinia</taxon>
        <taxon>Astrocoeniina</taxon>
        <taxon>Acroporidae</taxon>
        <taxon>Acropora</taxon>
    </lineage>
</organism>
<comment type="similarity">
    <text evidence="6">Belongs to the Hyccin family.</text>
</comment>
<evidence type="ECO:0000256" key="5">
    <source>
        <dbReference type="ARBA" id="ARBA00023136"/>
    </source>
</evidence>
<reference evidence="7" key="1">
    <citation type="journal article" date="2023" name="G3 (Bethesda)">
        <title>Whole genome assembly and annotation of the endangered Caribbean coral Acropora cervicornis.</title>
        <authorList>
            <person name="Selwyn J.D."/>
            <person name="Vollmer S.V."/>
        </authorList>
    </citation>
    <scope>NUCLEOTIDE SEQUENCE</scope>
    <source>
        <strain evidence="7">K2</strain>
    </source>
</reference>
<keyword evidence="3" id="KW-1003">Cell membrane</keyword>
<dbReference type="PANTHER" id="PTHR31220">
    <property type="entry name" value="HYCCIN RELATED"/>
    <property type="match status" value="1"/>
</dbReference>
<dbReference type="AlphaFoldDB" id="A0AAD9QHT6"/>
<keyword evidence="5" id="KW-0472">Membrane</keyword>
<dbReference type="Proteomes" id="UP001249851">
    <property type="component" value="Unassembled WGS sequence"/>
</dbReference>
<evidence type="ECO:0000256" key="3">
    <source>
        <dbReference type="ARBA" id="ARBA00022475"/>
    </source>
</evidence>
<keyword evidence="8" id="KW-1185">Reference proteome</keyword>
<evidence type="ECO:0000256" key="6">
    <source>
        <dbReference type="ARBA" id="ARBA00034482"/>
    </source>
</evidence>
<evidence type="ECO:0000256" key="4">
    <source>
        <dbReference type="ARBA" id="ARBA00022490"/>
    </source>
</evidence>
<name>A0AAD9QHT6_ACRCE</name>
<protein>
    <submittedName>
        <fullName evidence="7">Hyccin</fullName>
    </submittedName>
</protein>
<dbReference type="InterPro" id="IPR018619">
    <property type="entry name" value="Hyccin"/>
</dbReference>
<comment type="subcellular location">
    <subcellularLocation>
        <location evidence="1">Cell membrane</location>
    </subcellularLocation>
    <subcellularLocation>
        <location evidence="2">Cytoplasm</location>
        <location evidence="2">Cytosol</location>
    </subcellularLocation>
</comment>
<evidence type="ECO:0000256" key="2">
    <source>
        <dbReference type="ARBA" id="ARBA00004514"/>
    </source>
</evidence>
<dbReference type="GO" id="GO:0072659">
    <property type="term" value="P:protein localization to plasma membrane"/>
    <property type="evidence" value="ECO:0007669"/>
    <property type="project" value="TreeGrafter"/>
</dbReference>
<dbReference type="GO" id="GO:0046854">
    <property type="term" value="P:phosphatidylinositol phosphate biosynthetic process"/>
    <property type="evidence" value="ECO:0007669"/>
    <property type="project" value="TreeGrafter"/>
</dbReference>
<dbReference type="GO" id="GO:0005829">
    <property type="term" value="C:cytosol"/>
    <property type="evidence" value="ECO:0007669"/>
    <property type="project" value="UniProtKB-SubCell"/>
</dbReference>
<comment type="caution">
    <text evidence="7">The sequence shown here is derived from an EMBL/GenBank/DDBJ whole genome shotgun (WGS) entry which is preliminary data.</text>
</comment>
<evidence type="ECO:0000313" key="7">
    <source>
        <dbReference type="EMBL" id="KAK2561596.1"/>
    </source>
</evidence>
<reference evidence="7" key="2">
    <citation type="journal article" date="2023" name="Science">
        <title>Genomic signatures of disease resistance in endangered staghorn corals.</title>
        <authorList>
            <person name="Vollmer S.V."/>
            <person name="Selwyn J.D."/>
            <person name="Despard B.A."/>
            <person name="Roesel C.L."/>
        </authorList>
    </citation>
    <scope>NUCLEOTIDE SEQUENCE</scope>
    <source>
        <strain evidence="7">K2</strain>
    </source>
</reference>
<proteinExistence type="inferred from homology"/>
<evidence type="ECO:0000313" key="8">
    <source>
        <dbReference type="Proteomes" id="UP001249851"/>
    </source>
</evidence>
<gene>
    <name evidence="7" type="ORF">P5673_015581</name>
</gene>
<dbReference type="EMBL" id="JARQWQ010000032">
    <property type="protein sequence ID" value="KAK2561596.1"/>
    <property type="molecule type" value="Genomic_DNA"/>
</dbReference>
<accession>A0AAD9QHT6</accession>
<sequence>MDLETVKEVLESHRKTESPSNIQKLKSDKNLVNGIIKNLPEHCADQLSNPVYSSLFDLFHHGGKSGQLFVLQFVPVLIWTYLSASTRKDQQAYGNLEALLLAIYNSPYQGLATASMLTETALSRHEQSTTVMMVPGYLFSVLFCTNTIPTLIAKGGFHKLCHGSQEKSGSGFSTEELTKLANHPRIALTSEFIQEMTHGYNGQRIVATNALDDLHWRADAQDTKPISGKTVSTNFRSPTVYCSDGESYESCVETIENDNDDDVGEKISLL</sequence>
<evidence type="ECO:0000256" key="1">
    <source>
        <dbReference type="ARBA" id="ARBA00004236"/>
    </source>
</evidence>